<feature type="non-terminal residue" evidence="2">
    <location>
        <position position="156"/>
    </location>
</feature>
<gene>
    <name evidence="2" type="ORF">Tco_0800133</name>
</gene>
<name>A0ABQ4ZS96_9ASTR</name>
<evidence type="ECO:0000313" key="2">
    <source>
        <dbReference type="EMBL" id="GJS93165.1"/>
    </source>
</evidence>
<keyword evidence="3" id="KW-1185">Reference proteome</keyword>
<feature type="compositionally biased region" description="Basic and acidic residues" evidence="1">
    <location>
        <begin position="33"/>
        <end position="43"/>
    </location>
</feature>
<accession>A0ABQ4ZS96</accession>
<reference evidence="2" key="1">
    <citation type="journal article" date="2022" name="Int. J. Mol. Sci.">
        <title>Draft Genome of Tanacetum Coccineum: Genomic Comparison of Closely Related Tanacetum-Family Plants.</title>
        <authorList>
            <person name="Yamashiro T."/>
            <person name="Shiraishi A."/>
            <person name="Nakayama K."/>
            <person name="Satake H."/>
        </authorList>
    </citation>
    <scope>NUCLEOTIDE SEQUENCE</scope>
</reference>
<feature type="compositionally biased region" description="Polar residues" evidence="1">
    <location>
        <begin position="136"/>
        <end position="149"/>
    </location>
</feature>
<evidence type="ECO:0000313" key="3">
    <source>
        <dbReference type="Proteomes" id="UP001151760"/>
    </source>
</evidence>
<proteinExistence type="predicted"/>
<feature type="region of interest" description="Disordered" evidence="1">
    <location>
        <begin position="1"/>
        <end position="86"/>
    </location>
</feature>
<organism evidence="2 3">
    <name type="scientific">Tanacetum coccineum</name>
    <dbReference type="NCBI Taxonomy" id="301880"/>
    <lineage>
        <taxon>Eukaryota</taxon>
        <taxon>Viridiplantae</taxon>
        <taxon>Streptophyta</taxon>
        <taxon>Embryophyta</taxon>
        <taxon>Tracheophyta</taxon>
        <taxon>Spermatophyta</taxon>
        <taxon>Magnoliopsida</taxon>
        <taxon>eudicotyledons</taxon>
        <taxon>Gunneridae</taxon>
        <taxon>Pentapetalae</taxon>
        <taxon>asterids</taxon>
        <taxon>campanulids</taxon>
        <taxon>Asterales</taxon>
        <taxon>Asteraceae</taxon>
        <taxon>Asteroideae</taxon>
        <taxon>Anthemideae</taxon>
        <taxon>Anthemidinae</taxon>
        <taxon>Tanacetum</taxon>
    </lineage>
</organism>
<protein>
    <submittedName>
        <fullName evidence="2">Uncharacterized protein</fullName>
    </submittedName>
</protein>
<comment type="caution">
    <text evidence="2">The sequence shown here is derived from an EMBL/GenBank/DDBJ whole genome shotgun (WGS) entry which is preliminary data.</text>
</comment>
<sequence length="156" mass="17397">MRSKRDQKVPQNLEDYIHSINTTKTKNKKSVTKKKDSNNEKLNGKAKIVNNNEENDYVRKDFGETSGNDMGNGREEVFVGDLNGNQFPPIIEVEKEESIIEGNKKCLDEGCNSVNSFKSADYSVSMNNETEEVVKQSGNGDKTWNTKSGGLSLADL</sequence>
<evidence type="ECO:0000256" key="1">
    <source>
        <dbReference type="SAM" id="MobiDB-lite"/>
    </source>
</evidence>
<dbReference type="Proteomes" id="UP001151760">
    <property type="component" value="Unassembled WGS sequence"/>
</dbReference>
<dbReference type="EMBL" id="BQNB010011637">
    <property type="protein sequence ID" value="GJS93165.1"/>
    <property type="molecule type" value="Genomic_DNA"/>
</dbReference>
<reference evidence="2" key="2">
    <citation type="submission" date="2022-01" db="EMBL/GenBank/DDBJ databases">
        <authorList>
            <person name="Yamashiro T."/>
            <person name="Shiraishi A."/>
            <person name="Satake H."/>
            <person name="Nakayama K."/>
        </authorList>
    </citation>
    <scope>NUCLEOTIDE SEQUENCE</scope>
</reference>
<feature type="region of interest" description="Disordered" evidence="1">
    <location>
        <begin position="134"/>
        <end position="156"/>
    </location>
</feature>